<proteinExistence type="predicted"/>
<dbReference type="GO" id="GO:0015179">
    <property type="term" value="F:L-amino acid transmembrane transporter activity"/>
    <property type="evidence" value="ECO:0007669"/>
    <property type="project" value="TreeGrafter"/>
</dbReference>
<feature type="domain" description="Amino acid transporter transmembrane" evidence="7">
    <location>
        <begin position="74"/>
        <end position="244"/>
    </location>
</feature>
<feature type="transmembrane region" description="Helical" evidence="6">
    <location>
        <begin position="105"/>
        <end position="127"/>
    </location>
</feature>
<dbReference type="Pfam" id="PF01490">
    <property type="entry name" value="Aa_trans"/>
    <property type="match status" value="2"/>
</dbReference>
<evidence type="ECO:0000259" key="7">
    <source>
        <dbReference type="Pfam" id="PF01490"/>
    </source>
</evidence>
<reference evidence="8" key="2">
    <citation type="submission" date="2025-09" db="UniProtKB">
        <authorList>
            <consortium name="Ensembl"/>
        </authorList>
    </citation>
    <scope>IDENTIFICATION</scope>
</reference>
<name>A0A8B9N8W3_9AVES</name>
<accession>A0A8B9N8W3</accession>
<dbReference type="Proteomes" id="UP000694541">
    <property type="component" value="Unplaced"/>
</dbReference>
<dbReference type="AlphaFoldDB" id="A0A8B9N8W3"/>
<feature type="compositionally biased region" description="Basic and acidic residues" evidence="5">
    <location>
        <begin position="297"/>
        <end position="315"/>
    </location>
</feature>
<feature type="transmembrane region" description="Helical" evidence="6">
    <location>
        <begin position="221"/>
        <end position="242"/>
    </location>
</feature>
<dbReference type="InterPro" id="IPR013057">
    <property type="entry name" value="AA_transpt_TM"/>
</dbReference>
<dbReference type="Ensembl" id="ENSANIT00000018888.1">
    <property type="protein sequence ID" value="ENSANIP00000018272.1"/>
    <property type="gene ID" value="ENSANIG00000012282.1"/>
</dbReference>
<dbReference type="GO" id="GO:0005886">
    <property type="term" value="C:plasma membrane"/>
    <property type="evidence" value="ECO:0007669"/>
    <property type="project" value="TreeGrafter"/>
</dbReference>
<keyword evidence="9" id="KW-1185">Reference proteome</keyword>
<evidence type="ECO:0000256" key="6">
    <source>
        <dbReference type="SAM" id="Phobius"/>
    </source>
</evidence>
<feature type="transmembrane region" description="Helical" evidence="6">
    <location>
        <begin position="458"/>
        <end position="476"/>
    </location>
</feature>
<feature type="transmembrane region" description="Helical" evidence="6">
    <location>
        <begin position="372"/>
        <end position="396"/>
    </location>
</feature>
<reference evidence="8" key="1">
    <citation type="submission" date="2025-08" db="UniProtKB">
        <authorList>
            <consortium name="Ensembl"/>
        </authorList>
    </citation>
    <scope>IDENTIFICATION</scope>
</reference>
<feature type="region of interest" description="Disordered" evidence="5">
    <location>
        <begin position="296"/>
        <end position="315"/>
    </location>
</feature>
<evidence type="ECO:0000313" key="9">
    <source>
        <dbReference type="Proteomes" id="UP000694541"/>
    </source>
</evidence>
<keyword evidence="4 6" id="KW-0472">Membrane</keyword>
<feature type="domain" description="Amino acid transporter transmembrane" evidence="7">
    <location>
        <begin position="365"/>
        <end position="537"/>
    </location>
</feature>
<evidence type="ECO:0000256" key="4">
    <source>
        <dbReference type="ARBA" id="ARBA00023136"/>
    </source>
</evidence>
<sequence>MDRMELQKVNIELDDQSNSGESLEDNYTELVDSEKAAIRSPFASDDAESQKFLTNGYLGKKKLEEFNEEYHRGRASFGMSSFNLSNAIMGSGILGLSYAMANTGIILFVVLLLSVAILSLYSVHLLLKISKEGGSLIYEKLGEKAFGWPGKCGVFISVTMQNIGAMSSYLFIIKYELPEVIRAFMKLEESSGEWYVNGNYLVILVTVGIILPLSLLKSLGYLGYTSGFSLTCMVFFVSVVIFKKFQVPCPLPVMDHGVENWTATNNTVPMHLVMLPNESLGSGVNFMMDNTAGHLPGLEDPRDTSPKSGVEYEAHSDSSDMCQPKYFVFNSRVREILQRYKYFLNKKRLYKNSTVTLFLSYFSRSRKRMQNVSNISITGMLIMYLLAALFGYLTFYGEVEDELLHTYTRVYTFDTLLLSVRLAVLVAVTLTVPLVLFPIRSSISALLFPKRPFSWIRHFLTAAVILAFNNLLVIFVPTIKDIFGFIGASSATMLIFILPAAFYLRLVEKEPLRSPQKIGALIFLILGIIFMIVSMTLIVMDWIYNPPSSRHH</sequence>
<keyword evidence="3 6" id="KW-1133">Transmembrane helix</keyword>
<feature type="transmembrane region" description="Helical" evidence="6">
    <location>
        <begin position="416"/>
        <end position="437"/>
    </location>
</feature>
<evidence type="ECO:0000256" key="1">
    <source>
        <dbReference type="ARBA" id="ARBA00004141"/>
    </source>
</evidence>
<dbReference type="PANTHER" id="PTHR22950:SF222">
    <property type="entry name" value="SODIUM-COUPLED NEUTRAL AMINO ACID TRANSPORTER 4"/>
    <property type="match status" value="1"/>
</dbReference>
<feature type="transmembrane region" description="Helical" evidence="6">
    <location>
        <begin position="518"/>
        <end position="544"/>
    </location>
</feature>
<comment type="subcellular location">
    <subcellularLocation>
        <location evidence="1">Membrane</location>
        <topology evidence="1">Multi-pass membrane protein</topology>
    </subcellularLocation>
</comment>
<evidence type="ECO:0000313" key="8">
    <source>
        <dbReference type="Ensembl" id="ENSANIP00000018272.1"/>
    </source>
</evidence>
<feature type="transmembrane region" description="Helical" evidence="6">
    <location>
        <begin position="482"/>
        <end position="506"/>
    </location>
</feature>
<dbReference type="PANTHER" id="PTHR22950">
    <property type="entry name" value="AMINO ACID TRANSPORTER"/>
    <property type="match status" value="1"/>
</dbReference>
<keyword evidence="2 6" id="KW-0812">Transmembrane</keyword>
<evidence type="ECO:0000256" key="5">
    <source>
        <dbReference type="SAM" id="MobiDB-lite"/>
    </source>
</evidence>
<feature type="transmembrane region" description="Helical" evidence="6">
    <location>
        <begin position="194"/>
        <end position="215"/>
    </location>
</feature>
<organism evidence="8 9">
    <name type="scientific">Accipiter nisus</name>
    <name type="common">Eurasian sparrowhawk</name>
    <dbReference type="NCBI Taxonomy" id="211598"/>
    <lineage>
        <taxon>Eukaryota</taxon>
        <taxon>Metazoa</taxon>
        <taxon>Chordata</taxon>
        <taxon>Craniata</taxon>
        <taxon>Vertebrata</taxon>
        <taxon>Euteleostomi</taxon>
        <taxon>Archelosauria</taxon>
        <taxon>Archosauria</taxon>
        <taxon>Dinosauria</taxon>
        <taxon>Saurischia</taxon>
        <taxon>Theropoda</taxon>
        <taxon>Coelurosauria</taxon>
        <taxon>Aves</taxon>
        <taxon>Neognathae</taxon>
        <taxon>Neoaves</taxon>
        <taxon>Telluraves</taxon>
        <taxon>Accipitrimorphae</taxon>
        <taxon>Accipitriformes</taxon>
        <taxon>Accipitridae</taxon>
        <taxon>Accipitrinae</taxon>
        <taxon>Accipiter</taxon>
    </lineage>
</organism>
<evidence type="ECO:0000256" key="3">
    <source>
        <dbReference type="ARBA" id="ARBA00022989"/>
    </source>
</evidence>
<protein>
    <submittedName>
        <fullName evidence="8">Solute carrier family 38 member 4</fullName>
    </submittedName>
</protein>
<feature type="transmembrane region" description="Helical" evidence="6">
    <location>
        <begin position="81"/>
        <end position="99"/>
    </location>
</feature>
<evidence type="ECO:0000256" key="2">
    <source>
        <dbReference type="ARBA" id="ARBA00022692"/>
    </source>
</evidence>